<dbReference type="Pfam" id="PF00400">
    <property type="entry name" value="WD40"/>
    <property type="match status" value="2"/>
</dbReference>
<dbReference type="OrthoDB" id="2191304at2759"/>
<dbReference type="Proteomes" id="UP000031056">
    <property type="component" value="Unassembled WGS sequence"/>
</dbReference>
<feature type="repeat" description="WD" evidence="1">
    <location>
        <begin position="110"/>
        <end position="151"/>
    </location>
</feature>
<dbReference type="Gene3D" id="2.130.10.10">
    <property type="entry name" value="YVTN repeat-like/Quinoprotein amine dehydrogenase"/>
    <property type="match status" value="2"/>
</dbReference>
<gene>
    <name evidence="3" type="ORF">M896_081020</name>
</gene>
<comment type="caution">
    <text evidence="3">The sequence shown here is derived from an EMBL/GenBank/DDBJ whole genome shotgun (WGS) entry which is preliminary data.</text>
</comment>
<dbReference type="STRING" id="1354746.A0A0B2UE62"/>
<dbReference type="EMBL" id="JOKQ01000008">
    <property type="protein sequence ID" value="KHN69366.1"/>
    <property type="molecule type" value="Genomic_DNA"/>
</dbReference>
<protein>
    <submittedName>
        <fullName evidence="3">WD40 domain-containing protein</fullName>
    </submittedName>
</protein>
<dbReference type="SMART" id="SM00320">
    <property type="entry name" value="WD40"/>
    <property type="match status" value="4"/>
</dbReference>
<dbReference type="GeneID" id="26262142"/>
<evidence type="ECO:0000256" key="1">
    <source>
        <dbReference type="PROSITE-ProRule" id="PRU00221"/>
    </source>
</evidence>
<dbReference type="GO" id="GO:0071013">
    <property type="term" value="C:catalytic step 2 spliceosome"/>
    <property type="evidence" value="ECO:0007669"/>
    <property type="project" value="InterPro"/>
</dbReference>
<keyword evidence="4" id="KW-1185">Reference proteome</keyword>
<dbReference type="RefSeq" id="XP_014563408.1">
    <property type="nucleotide sequence ID" value="XM_014707922.1"/>
</dbReference>
<dbReference type="GO" id="GO:0003729">
    <property type="term" value="F:mRNA binding"/>
    <property type="evidence" value="ECO:0007669"/>
    <property type="project" value="TreeGrafter"/>
</dbReference>
<keyword evidence="1" id="KW-0853">WD repeat</keyword>
<dbReference type="InParanoid" id="A0A0B2UE62"/>
<dbReference type="PANTHER" id="PTHR43979">
    <property type="entry name" value="PRE-MRNA-PROCESSING FACTOR 17"/>
    <property type="match status" value="1"/>
</dbReference>
<name>A0A0B2UE62_9MICR</name>
<evidence type="ECO:0000313" key="3">
    <source>
        <dbReference type="EMBL" id="KHN69366.1"/>
    </source>
</evidence>
<sequence>MDGLETDKITKKVKKDSHKQAKAQRNPFGDASEIGAFNGPWRGFVGMHESRNTPRYAREEQCLKKIVNKHCLVQGMERSRSMYALSINDPALIRTPMSKFVIPNRNTALFNEHKDTVTSCVLLKKHKLLVSSSLDGKVHLYNLRNNELVKTYMGHSKAVSSVVLDTDESRFTTVSFDGFLKRWQVENGRCDSVIDLSVPLTCQANQSSGNLLLAAGLDGGVRTLDMRSKTVENQINVHDENIQNDRFNQFSISDLALDEQRNTLLAITRNGQLHQIDLRNYKYFRIHSGEYSFIEFDSSRGMFLVACSNYIDIFNAQSGLSCVEKTSKQDCISTDVQEAQQMRIPITNRCSTVPKASEDGTFICYGSEDGFINFVECTSHQITSIGVRGDPCTSIDWIDGSISNLASGNLLGNVQIWE</sequence>
<dbReference type="PANTHER" id="PTHR43979:SF1">
    <property type="entry name" value="PRE-MRNA-PROCESSING FACTOR 17"/>
    <property type="match status" value="1"/>
</dbReference>
<feature type="compositionally biased region" description="Basic and acidic residues" evidence="2">
    <location>
        <begin position="1"/>
        <end position="10"/>
    </location>
</feature>
<dbReference type="PROSITE" id="PS50082">
    <property type="entry name" value="WD_REPEATS_2"/>
    <property type="match status" value="2"/>
</dbReference>
<feature type="repeat" description="WD" evidence="1">
    <location>
        <begin position="152"/>
        <end position="193"/>
    </location>
</feature>
<dbReference type="HOGENOM" id="CLU_657374_0_0_1"/>
<feature type="compositionally biased region" description="Basic residues" evidence="2">
    <location>
        <begin position="11"/>
        <end position="22"/>
    </location>
</feature>
<dbReference type="VEuPathDB" id="MicrosporidiaDB:M896_081020"/>
<dbReference type="InterPro" id="IPR032847">
    <property type="entry name" value="PRPF17"/>
</dbReference>
<reference evidence="3 4" key="1">
    <citation type="journal article" date="2014" name="MBio">
        <title>The Ordospora colligata genome; evolution of extreme reduction in microsporidia and host-to-parasite horizontal gene transfer.</title>
        <authorList>
            <person name="Pombert J.-F."/>
            <person name="Haag K.L."/>
            <person name="Beidas S."/>
            <person name="Ebert D."/>
            <person name="Keeling P.J."/>
        </authorList>
    </citation>
    <scope>NUCLEOTIDE SEQUENCE [LARGE SCALE GENOMIC DNA]</scope>
    <source>
        <strain evidence="3 4">OC4</strain>
    </source>
</reference>
<dbReference type="InterPro" id="IPR001680">
    <property type="entry name" value="WD40_rpt"/>
</dbReference>
<feature type="region of interest" description="Disordered" evidence="2">
    <location>
        <begin position="1"/>
        <end position="29"/>
    </location>
</feature>
<dbReference type="PROSITE" id="PS50294">
    <property type="entry name" value="WD_REPEATS_REGION"/>
    <property type="match status" value="1"/>
</dbReference>
<dbReference type="InterPro" id="IPR036322">
    <property type="entry name" value="WD40_repeat_dom_sf"/>
</dbReference>
<evidence type="ECO:0000256" key="2">
    <source>
        <dbReference type="SAM" id="MobiDB-lite"/>
    </source>
</evidence>
<dbReference type="AlphaFoldDB" id="A0A0B2UE62"/>
<accession>A0A0B2UE62</accession>
<evidence type="ECO:0000313" key="4">
    <source>
        <dbReference type="Proteomes" id="UP000031056"/>
    </source>
</evidence>
<dbReference type="SUPFAM" id="SSF50978">
    <property type="entry name" value="WD40 repeat-like"/>
    <property type="match status" value="1"/>
</dbReference>
<organism evidence="3 4">
    <name type="scientific">Ordospora colligata OC4</name>
    <dbReference type="NCBI Taxonomy" id="1354746"/>
    <lineage>
        <taxon>Eukaryota</taxon>
        <taxon>Fungi</taxon>
        <taxon>Fungi incertae sedis</taxon>
        <taxon>Microsporidia</taxon>
        <taxon>Ordosporidae</taxon>
        <taxon>Ordospora</taxon>
    </lineage>
</organism>
<proteinExistence type="predicted"/>
<dbReference type="GO" id="GO:0000398">
    <property type="term" value="P:mRNA splicing, via spliceosome"/>
    <property type="evidence" value="ECO:0007669"/>
    <property type="project" value="InterPro"/>
</dbReference>
<dbReference type="InterPro" id="IPR015943">
    <property type="entry name" value="WD40/YVTN_repeat-like_dom_sf"/>
</dbReference>